<evidence type="ECO:0000256" key="3">
    <source>
        <dbReference type="ARBA" id="ARBA00022741"/>
    </source>
</evidence>
<keyword evidence="3" id="KW-0547">Nucleotide-binding</keyword>
<dbReference type="PANTHER" id="PTHR42798">
    <property type="entry name" value="LIPOPROTEIN-RELEASING SYSTEM ATP-BINDING PROTEIN LOLD"/>
    <property type="match status" value="1"/>
</dbReference>
<dbReference type="CDD" id="cd03255">
    <property type="entry name" value="ABC_MJ0796_LolCDE_FtsE"/>
    <property type="match status" value="1"/>
</dbReference>
<keyword evidence="2" id="KW-0813">Transport</keyword>
<keyword evidence="5" id="KW-1278">Translocase</keyword>
<comment type="caution">
    <text evidence="7">The sequence shown here is derived from an EMBL/GenBank/DDBJ whole genome shotgun (WGS) entry which is preliminary data.</text>
</comment>
<keyword evidence="8" id="KW-1185">Reference proteome</keyword>
<dbReference type="InterPro" id="IPR003439">
    <property type="entry name" value="ABC_transporter-like_ATP-bd"/>
</dbReference>
<evidence type="ECO:0000256" key="2">
    <source>
        <dbReference type="ARBA" id="ARBA00022448"/>
    </source>
</evidence>
<organism evidence="7 8">
    <name type="scientific">Danxiaibacter flavus</name>
    <dbReference type="NCBI Taxonomy" id="3049108"/>
    <lineage>
        <taxon>Bacteria</taxon>
        <taxon>Pseudomonadati</taxon>
        <taxon>Bacteroidota</taxon>
        <taxon>Chitinophagia</taxon>
        <taxon>Chitinophagales</taxon>
        <taxon>Chitinophagaceae</taxon>
        <taxon>Danxiaibacter</taxon>
    </lineage>
</organism>
<gene>
    <name evidence="7" type="ORF">QTN47_18095</name>
</gene>
<dbReference type="InterPro" id="IPR027417">
    <property type="entry name" value="P-loop_NTPase"/>
</dbReference>
<dbReference type="RefSeq" id="WP_369330834.1">
    <property type="nucleotide sequence ID" value="NZ_JAULBC010000006.1"/>
</dbReference>
<dbReference type="Pfam" id="PF00005">
    <property type="entry name" value="ABC_tran"/>
    <property type="match status" value="1"/>
</dbReference>
<dbReference type="InterPro" id="IPR017911">
    <property type="entry name" value="MacB-like_ATP-bd"/>
</dbReference>
<keyword evidence="4 7" id="KW-0067">ATP-binding</keyword>
<dbReference type="InterPro" id="IPR017871">
    <property type="entry name" value="ABC_transporter-like_CS"/>
</dbReference>
<sequence>MAQAVLTAEKLNKYFYDPAMIHVLHDVSLSVCEGEFVCIMGKSGCGKSTLLYLLSTLDTAYEGALYINGIRVTGLDENDLAHFRNKHIGFVFQFHFLLPEFTALENVMLPALKLGKLNPKEAEEYAIEKLRQMDMHEHARKLSGKLSGGQQQRVAIARALINDPKIIMADEPTGNLDSTNTAIIFNIFDQLVKEGNTIITVTHDHDFAAKSNRILEMADGQIKS</sequence>
<comment type="similarity">
    <text evidence="1">Belongs to the ABC transporter superfamily.</text>
</comment>
<protein>
    <submittedName>
        <fullName evidence="7">ABC transporter ATP-binding protein</fullName>
    </submittedName>
</protein>
<dbReference type="PROSITE" id="PS50893">
    <property type="entry name" value="ABC_TRANSPORTER_2"/>
    <property type="match status" value="1"/>
</dbReference>
<reference evidence="7 8" key="1">
    <citation type="submission" date="2023-07" db="EMBL/GenBank/DDBJ databases">
        <authorList>
            <person name="Lian W.-H."/>
        </authorList>
    </citation>
    <scope>NUCLEOTIDE SEQUENCE [LARGE SCALE GENOMIC DNA]</scope>
    <source>
        <strain evidence="7 8">SYSU DXS3180</strain>
    </source>
</reference>
<dbReference type="EMBL" id="JAULBC010000006">
    <property type="protein sequence ID" value="MEX6689427.1"/>
    <property type="molecule type" value="Genomic_DNA"/>
</dbReference>
<evidence type="ECO:0000256" key="4">
    <source>
        <dbReference type="ARBA" id="ARBA00022840"/>
    </source>
</evidence>
<dbReference type="InterPro" id="IPR003593">
    <property type="entry name" value="AAA+_ATPase"/>
</dbReference>
<dbReference type="PROSITE" id="PS00211">
    <property type="entry name" value="ABC_TRANSPORTER_1"/>
    <property type="match status" value="1"/>
</dbReference>
<dbReference type="GO" id="GO:0005524">
    <property type="term" value="F:ATP binding"/>
    <property type="evidence" value="ECO:0007669"/>
    <property type="project" value="UniProtKB-KW"/>
</dbReference>
<dbReference type="PANTHER" id="PTHR42798:SF7">
    <property type="entry name" value="ALPHA-D-RIBOSE 1-METHYLPHOSPHONATE 5-TRIPHOSPHATE SYNTHASE SUBUNIT PHNL"/>
    <property type="match status" value="1"/>
</dbReference>
<dbReference type="Gene3D" id="3.40.50.300">
    <property type="entry name" value="P-loop containing nucleotide triphosphate hydrolases"/>
    <property type="match status" value="1"/>
</dbReference>
<accession>A0ABV3ZHQ3</accession>
<proteinExistence type="inferred from homology"/>
<dbReference type="SUPFAM" id="SSF52540">
    <property type="entry name" value="P-loop containing nucleoside triphosphate hydrolases"/>
    <property type="match status" value="1"/>
</dbReference>
<name>A0ABV3ZHQ3_9BACT</name>
<feature type="domain" description="ABC transporter" evidence="6">
    <location>
        <begin position="6"/>
        <end position="224"/>
    </location>
</feature>
<evidence type="ECO:0000313" key="8">
    <source>
        <dbReference type="Proteomes" id="UP001560573"/>
    </source>
</evidence>
<evidence type="ECO:0000256" key="1">
    <source>
        <dbReference type="ARBA" id="ARBA00005417"/>
    </source>
</evidence>
<evidence type="ECO:0000256" key="5">
    <source>
        <dbReference type="ARBA" id="ARBA00022967"/>
    </source>
</evidence>
<dbReference type="Proteomes" id="UP001560573">
    <property type="component" value="Unassembled WGS sequence"/>
</dbReference>
<dbReference type="SMART" id="SM00382">
    <property type="entry name" value="AAA"/>
    <property type="match status" value="1"/>
</dbReference>
<evidence type="ECO:0000313" key="7">
    <source>
        <dbReference type="EMBL" id="MEX6689427.1"/>
    </source>
</evidence>
<evidence type="ECO:0000259" key="6">
    <source>
        <dbReference type="PROSITE" id="PS50893"/>
    </source>
</evidence>